<dbReference type="EMBL" id="NIRI02000013">
    <property type="protein sequence ID" value="KAG5453535.1"/>
    <property type="molecule type" value="Genomic_DNA"/>
</dbReference>
<evidence type="ECO:0000256" key="2">
    <source>
        <dbReference type="SAM" id="SignalP"/>
    </source>
</evidence>
<dbReference type="AlphaFoldDB" id="A0A8T1MXE8"/>
<evidence type="ECO:0000259" key="3">
    <source>
        <dbReference type="PROSITE" id="PS51767"/>
    </source>
</evidence>
<proteinExistence type="inferred from homology"/>
<dbReference type="Proteomes" id="UP000286415">
    <property type="component" value="Unassembled WGS sequence"/>
</dbReference>
<dbReference type="GO" id="GO:0004190">
    <property type="term" value="F:aspartic-type endopeptidase activity"/>
    <property type="evidence" value="ECO:0007669"/>
    <property type="project" value="InterPro"/>
</dbReference>
<dbReference type="PANTHER" id="PTHR47966:SF51">
    <property type="entry name" value="BETA-SITE APP-CLEAVING ENZYME, ISOFORM A-RELATED"/>
    <property type="match status" value="1"/>
</dbReference>
<feature type="domain" description="Peptidase A1" evidence="3">
    <location>
        <begin position="43"/>
        <end position="359"/>
    </location>
</feature>
<evidence type="ECO:0000256" key="1">
    <source>
        <dbReference type="ARBA" id="ARBA00007447"/>
    </source>
</evidence>
<dbReference type="GO" id="GO:0006508">
    <property type="term" value="P:proteolysis"/>
    <property type="evidence" value="ECO:0007669"/>
    <property type="project" value="InterPro"/>
</dbReference>
<dbReference type="PRINTS" id="PR00792">
    <property type="entry name" value="PEPSIN"/>
</dbReference>
<dbReference type="Gene3D" id="2.40.70.10">
    <property type="entry name" value="Acid Proteases"/>
    <property type="match status" value="2"/>
</dbReference>
<organism evidence="4 5">
    <name type="scientific">Clonorchis sinensis</name>
    <name type="common">Chinese liver fluke</name>
    <dbReference type="NCBI Taxonomy" id="79923"/>
    <lineage>
        <taxon>Eukaryota</taxon>
        <taxon>Metazoa</taxon>
        <taxon>Spiralia</taxon>
        <taxon>Lophotrochozoa</taxon>
        <taxon>Platyhelminthes</taxon>
        <taxon>Trematoda</taxon>
        <taxon>Digenea</taxon>
        <taxon>Opisthorchiida</taxon>
        <taxon>Opisthorchiata</taxon>
        <taxon>Opisthorchiidae</taxon>
        <taxon>Clonorchis</taxon>
    </lineage>
</organism>
<dbReference type="InterPro" id="IPR033121">
    <property type="entry name" value="PEPTIDASE_A1"/>
</dbReference>
<dbReference type="InterPro" id="IPR001461">
    <property type="entry name" value="Aspartic_peptidase_A1"/>
</dbReference>
<accession>A0A8T1MXE8</accession>
<comment type="caution">
    <text evidence="4">The sequence shown here is derived from an EMBL/GenBank/DDBJ whole genome shotgun (WGS) entry which is preliminary data.</text>
</comment>
<gene>
    <name evidence="4" type="ORF">CSKR_102996</name>
</gene>
<dbReference type="OrthoDB" id="5790032at2759"/>
<comment type="similarity">
    <text evidence="1">Belongs to the peptidase A1 family.</text>
</comment>
<dbReference type="InterPro" id="IPR021109">
    <property type="entry name" value="Peptidase_aspartic_dom_sf"/>
</dbReference>
<reference evidence="4 5" key="2">
    <citation type="journal article" date="2021" name="Genomics">
        <title>High-quality reference genome for Clonorchis sinensis.</title>
        <authorList>
            <person name="Young N.D."/>
            <person name="Stroehlein A.J."/>
            <person name="Kinkar L."/>
            <person name="Wang T."/>
            <person name="Sohn W.M."/>
            <person name="Chang B.C.H."/>
            <person name="Kaur P."/>
            <person name="Weisz D."/>
            <person name="Dudchenko O."/>
            <person name="Aiden E.L."/>
            <person name="Korhonen P.K."/>
            <person name="Gasser R.B."/>
        </authorList>
    </citation>
    <scope>NUCLEOTIDE SEQUENCE [LARGE SCALE GENOMIC DNA]</scope>
    <source>
        <strain evidence="4">Cs-k2</strain>
    </source>
</reference>
<dbReference type="InterPro" id="IPR034164">
    <property type="entry name" value="Pepsin-like_dom"/>
</dbReference>
<dbReference type="Pfam" id="PF00026">
    <property type="entry name" value="Asp"/>
    <property type="match status" value="1"/>
</dbReference>
<dbReference type="CDD" id="cd05471">
    <property type="entry name" value="pepsin_like"/>
    <property type="match status" value="1"/>
</dbReference>
<evidence type="ECO:0000313" key="4">
    <source>
        <dbReference type="EMBL" id="KAG5453535.1"/>
    </source>
</evidence>
<feature type="chain" id="PRO_5035845333" evidence="2">
    <location>
        <begin position="19"/>
        <end position="362"/>
    </location>
</feature>
<keyword evidence="2" id="KW-0732">Signal</keyword>
<reference evidence="4 5" key="1">
    <citation type="journal article" date="2018" name="Biotechnol. Adv.">
        <title>Improved genomic resources and new bioinformatic workflow for the carcinogenic parasite Clonorchis sinensis: Biotechnological implications.</title>
        <authorList>
            <person name="Wang D."/>
            <person name="Korhonen P.K."/>
            <person name="Gasser R.B."/>
            <person name="Young N.D."/>
        </authorList>
    </citation>
    <scope>NUCLEOTIDE SEQUENCE [LARGE SCALE GENOMIC DNA]</scope>
    <source>
        <strain evidence="4">Cs-k2</strain>
    </source>
</reference>
<dbReference type="SUPFAM" id="SSF50630">
    <property type="entry name" value="Acid proteases"/>
    <property type="match status" value="1"/>
</dbReference>
<protein>
    <submittedName>
        <fullName evidence="4">Napsin-A, variant 3</fullName>
    </submittedName>
</protein>
<keyword evidence="5" id="KW-1185">Reference proteome</keyword>
<dbReference type="PANTHER" id="PTHR47966">
    <property type="entry name" value="BETA-SITE APP-CLEAVING ENZYME, ISOFORM A-RELATED"/>
    <property type="match status" value="1"/>
</dbReference>
<feature type="signal peptide" evidence="2">
    <location>
        <begin position="1"/>
        <end position="18"/>
    </location>
</feature>
<sequence length="362" mass="40773">MHCLALLLCVCQIHVTFTFKVELHYPTIGLGQVATYSGIHKPLLVEIEVGTPPQRFVVLLDTTSDLIMLSSSDCNAPHWQNARRFEKGISHTIQPRNRHFQRAYHTGEVKVELFADYVYFGGRWLGLVEFGLVCEQVTPINDLPGIDGVIGLSAETLSPEVSLTLLERITTTYPDYYQIFWLSFVENANEVREDGPVADLHFGSSPVSGFVEPMLYFPFNQRPRWLVHLLHVSFAEDVVFDGPLVAELVTATQFMVVNDRYLAGFTRVFGEMRHEGAHRYIDCNRIPTLPDLVFHYTAGVLTLTGEQYIGRSTNSGEIRCFIPFAFTNVAPPQYMLLGTSFLKNFITVFDVNGSQLGLGVRT</sequence>
<evidence type="ECO:0000313" key="5">
    <source>
        <dbReference type="Proteomes" id="UP000286415"/>
    </source>
</evidence>
<dbReference type="PROSITE" id="PS51767">
    <property type="entry name" value="PEPTIDASE_A1"/>
    <property type="match status" value="1"/>
</dbReference>
<name>A0A8T1MXE8_CLOSI</name>